<feature type="region of interest" description="Disordered" evidence="1">
    <location>
        <begin position="150"/>
        <end position="170"/>
    </location>
</feature>
<dbReference type="RefSeq" id="WP_134341219.1">
    <property type="nucleotide sequence ID" value="NZ_SOPW01000019.1"/>
</dbReference>
<name>A0A4Y8IGA8_9BACI</name>
<gene>
    <name evidence="2" type="ORF">E3U55_14620</name>
</gene>
<reference evidence="2 3" key="1">
    <citation type="submission" date="2019-03" db="EMBL/GenBank/DDBJ databases">
        <authorList>
            <person name="He R.-H."/>
        </authorList>
    </citation>
    <scope>NUCLEOTIDE SEQUENCE [LARGE SCALE GENOMIC DNA]</scope>
    <source>
        <strain evidence="3">SH 714</strain>
    </source>
</reference>
<evidence type="ECO:0008006" key="4">
    <source>
        <dbReference type="Google" id="ProtNLM"/>
    </source>
</evidence>
<dbReference type="OrthoDB" id="2968547at2"/>
<accession>A0A4Y8IGA8</accession>
<evidence type="ECO:0000313" key="2">
    <source>
        <dbReference type="EMBL" id="TFB14144.1"/>
    </source>
</evidence>
<keyword evidence="3" id="KW-1185">Reference proteome</keyword>
<evidence type="ECO:0000256" key="1">
    <source>
        <dbReference type="SAM" id="MobiDB-lite"/>
    </source>
</evidence>
<dbReference type="EMBL" id="SOPW01000019">
    <property type="protein sequence ID" value="TFB14144.1"/>
    <property type="molecule type" value="Genomic_DNA"/>
</dbReference>
<sequence length="170" mass="19774">MEYADGHTFWHHINLQVELNGQVFEWTETTELYKDKLLIGGRDDKYLKFRDGKMNFNLAKEEKDISCNPPETEKGDFIIDKGINYNPQILVANDIIREDVDSKTPIEFIKEDADLMWYTLEDKDLYEDLTIGEKVIVKMKTFKEDGEKVGYISQSDPPQANASKVIRCDK</sequence>
<comment type="caution">
    <text evidence="2">The sequence shown here is derived from an EMBL/GenBank/DDBJ whole genome shotgun (WGS) entry which is preliminary data.</text>
</comment>
<organism evidence="2 3">
    <name type="scientific">Filobacillus milosensis</name>
    <dbReference type="NCBI Taxonomy" id="94137"/>
    <lineage>
        <taxon>Bacteria</taxon>
        <taxon>Bacillati</taxon>
        <taxon>Bacillota</taxon>
        <taxon>Bacilli</taxon>
        <taxon>Bacillales</taxon>
        <taxon>Bacillaceae</taxon>
        <taxon>Filobacillus</taxon>
    </lineage>
</organism>
<evidence type="ECO:0000313" key="3">
    <source>
        <dbReference type="Proteomes" id="UP000297975"/>
    </source>
</evidence>
<dbReference type="Proteomes" id="UP000297975">
    <property type="component" value="Unassembled WGS sequence"/>
</dbReference>
<dbReference type="AlphaFoldDB" id="A0A4Y8IGA8"/>
<proteinExistence type="predicted"/>
<protein>
    <recommendedName>
        <fullName evidence="4">DUF3221 domain-containing protein</fullName>
    </recommendedName>
</protein>
<feature type="compositionally biased region" description="Polar residues" evidence="1">
    <location>
        <begin position="152"/>
        <end position="162"/>
    </location>
</feature>